<dbReference type="RefSeq" id="WP_095797047.1">
    <property type="nucleotide sequence ID" value="NZ_JAYWLU010000011.1"/>
</dbReference>
<protein>
    <submittedName>
        <fullName evidence="2">Uncharacterized protein</fullName>
    </submittedName>
</protein>
<keyword evidence="1" id="KW-1133">Transmembrane helix</keyword>
<keyword evidence="1" id="KW-0472">Membrane</keyword>
<dbReference type="Proteomes" id="UP001558481">
    <property type="component" value="Unassembled WGS sequence"/>
</dbReference>
<dbReference type="EMBL" id="JAYWLU010000011">
    <property type="protein sequence ID" value="MEX3595238.1"/>
    <property type="molecule type" value="Genomic_DNA"/>
</dbReference>
<gene>
    <name evidence="2" type="ORF">VVR66_10995</name>
</gene>
<keyword evidence="3" id="KW-1185">Reference proteome</keyword>
<evidence type="ECO:0000313" key="3">
    <source>
        <dbReference type="Proteomes" id="UP001558481"/>
    </source>
</evidence>
<evidence type="ECO:0000256" key="1">
    <source>
        <dbReference type="SAM" id="Phobius"/>
    </source>
</evidence>
<comment type="caution">
    <text evidence="2">The sequence shown here is derived from an EMBL/GenBank/DDBJ whole genome shotgun (WGS) entry which is preliminary data.</text>
</comment>
<feature type="transmembrane region" description="Helical" evidence="1">
    <location>
        <begin position="86"/>
        <end position="104"/>
    </location>
</feature>
<reference evidence="2 3" key="1">
    <citation type="journal article" date="2024" name="Fungal Genet. Biol.">
        <title>The porcine skin microbiome exhibits broad fungal antagonism.</title>
        <authorList>
            <person name="De La Cruz K.F."/>
            <person name="Townsend E.C."/>
            <person name="Alex Cheong J.Z."/>
            <person name="Salamzade R."/>
            <person name="Liu A."/>
            <person name="Sandstrom S."/>
            <person name="Davila E."/>
            <person name="Huang L."/>
            <person name="Xu K.H."/>
            <person name="Wu S.Y."/>
            <person name="Meudt J.J."/>
            <person name="Shanmuganayagam D."/>
            <person name="Gibson A.L.F."/>
            <person name="Kalan L.R."/>
        </authorList>
    </citation>
    <scope>NUCLEOTIDE SEQUENCE [LARGE SCALE GENOMIC DNA]</scope>
    <source>
        <strain evidence="2 3">LK2625</strain>
    </source>
</reference>
<name>A0ABV3V594_9MICC</name>
<dbReference type="Pfam" id="PF09997">
    <property type="entry name" value="DUF2238"/>
    <property type="match status" value="1"/>
</dbReference>
<feature type="transmembrane region" description="Helical" evidence="1">
    <location>
        <begin position="150"/>
        <end position="171"/>
    </location>
</feature>
<accession>A0ABV3V594</accession>
<sequence length="176" mass="19539">MADRRAAREYIASSMCFSGLLFALIYGIQGRWIDVAVLLLVGLGQVVAFLCFRHGHARAVTSVVMLVAGVSAAEQVYSSIWWWDLLVHFLCTYVLVWIAWNYALRRSPELGRLSRGQRLMMCAITGLVLAVVWEVMELLGFLLVTPDIHIPPLDTLSDVTVGVLGAALVALHRKSR</sequence>
<feature type="transmembrane region" description="Helical" evidence="1">
    <location>
        <begin position="7"/>
        <end position="26"/>
    </location>
</feature>
<feature type="transmembrane region" description="Helical" evidence="1">
    <location>
        <begin position="32"/>
        <end position="52"/>
    </location>
</feature>
<evidence type="ECO:0000313" key="2">
    <source>
        <dbReference type="EMBL" id="MEX3595238.1"/>
    </source>
</evidence>
<organism evidence="2 3">
    <name type="scientific">Kocuria carniphila</name>
    <dbReference type="NCBI Taxonomy" id="262208"/>
    <lineage>
        <taxon>Bacteria</taxon>
        <taxon>Bacillati</taxon>
        <taxon>Actinomycetota</taxon>
        <taxon>Actinomycetes</taxon>
        <taxon>Micrococcales</taxon>
        <taxon>Micrococcaceae</taxon>
        <taxon>Kocuria</taxon>
    </lineage>
</organism>
<feature type="transmembrane region" description="Helical" evidence="1">
    <location>
        <begin position="124"/>
        <end position="144"/>
    </location>
</feature>
<dbReference type="InterPro" id="IPR014509">
    <property type="entry name" value="YjdF-like"/>
</dbReference>
<proteinExistence type="predicted"/>
<keyword evidence="1" id="KW-0812">Transmembrane</keyword>